<dbReference type="Proteomes" id="UP000232101">
    <property type="component" value="Unassembled WGS sequence"/>
</dbReference>
<name>A0A2M9PYT5_9BACI</name>
<feature type="transmembrane region" description="Helical" evidence="1">
    <location>
        <begin position="6"/>
        <end position="25"/>
    </location>
</feature>
<keyword evidence="1" id="KW-0812">Transmembrane</keyword>
<keyword evidence="1" id="KW-1133">Transmembrane helix</keyword>
<dbReference type="AlphaFoldDB" id="A0A2M9PYT5"/>
<evidence type="ECO:0000313" key="2">
    <source>
        <dbReference type="EMBL" id="PJO40995.1"/>
    </source>
</evidence>
<evidence type="ECO:0000313" key="3">
    <source>
        <dbReference type="Proteomes" id="UP000232101"/>
    </source>
</evidence>
<comment type="caution">
    <text evidence="2">The sequence shown here is derived from an EMBL/GenBank/DDBJ whole genome shotgun (WGS) entry which is preliminary data.</text>
</comment>
<evidence type="ECO:0000256" key="1">
    <source>
        <dbReference type="SAM" id="Phobius"/>
    </source>
</evidence>
<organism evidence="2 3">
    <name type="scientific">Lysinibacillus xylanilyticus</name>
    <dbReference type="NCBI Taxonomy" id="582475"/>
    <lineage>
        <taxon>Bacteria</taxon>
        <taxon>Bacillati</taxon>
        <taxon>Bacillota</taxon>
        <taxon>Bacilli</taxon>
        <taxon>Bacillales</taxon>
        <taxon>Bacillaceae</taxon>
        <taxon>Lysinibacillus</taxon>
    </lineage>
</organism>
<accession>A0A2M9PYT5</accession>
<gene>
    <name evidence="2" type="ORF">CWD94_25275</name>
</gene>
<dbReference type="EMBL" id="PHQY01000688">
    <property type="protein sequence ID" value="PJO40995.1"/>
    <property type="molecule type" value="Genomic_DNA"/>
</dbReference>
<keyword evidence="1" id="KW-0472">Membrane</keyword>
<reference evidence="2 3" key="1">
    <citation type="submission" date="2017-11" db="EMBL/GenBank/DDBJ databases">
        <title>Bacterial isolate from king chilli rhizosphere.</title>
        <authorList>
            <person name="Takhelmayum P."/>
            <person name="Sarangthem I."/>
        </authorList>
    </citation>
    <scope>NUCLEOTIDE SEQUENCE [LARGE SCALE GENOMIC DNA]</scope>
    <source>
        <strain evidence="3">t26</strain>
    </source>
</reference>
<proteinExistence type="predicted"/>
<protein>
    <submittedName>
        <fullName evidence="2">Uncharacterized protein</fullName>
    </submittedName>
</protein>
<sequence>MTKYKVFIGAFTIISLIFIIYFFNLNNLFSHEKILEEKNKILLDKEWAKHTASKILSAKNDGFFYDFYIDNNREPNIDETLRYAEVYLLLNKEIPTSTYVYLKQLNTESSLINSLKKNYLLNNPKVVNSKSIIEIINDTNKNDLEKISNLFFILKYSNFSEDVKIVINEFLRSIDLSILEITEGQFGNIYEYSFLTSKVNFESSLKAEEFFNVLVKELENEGESLTDIFYLQGIVKFLDGDIPNKYIEKISCFLNDYVNDNSLSIVDLYIITTIMDTLEIENNKLYSVLYKMHEKNVKSFSTENGGFTAKRTIKPSITSDLLARVNLSMLDKEYKPPNLEKYLLIGDYQNWRIKMITFMNFEGALKYQNEIKKDIISFNKILKSTNIQKIDNVLIENIYYITEFYKFLNIEFEKEDSRYYTDIICELFKEFKIFNSTEQRYLINSMVNLNYEFDKDLVHQEIINYYNEKQGIFIRDDRNDILLNYDYCYILNILNTRGDLFYNEILLKFINNSGGFNTVMKDNNSTSLISTYYGLLYYYEVNS</sequence>
<dbReference type="RefSeq" id="WP_100545512.1">
    <property type="nucleotide sequence ID" value="NZ_PHQY01000688.1"/>
</dbReference>